<proteinExistence type="predicted"/>
<dbReference type="Gene3D" id="1.10.490.110">
    <property type="entry name" value="Uncharacterized conserved protein DUF2267"/>
    <property type="match status" value="1"/>
</dbReference>
<evidence type="ECO:0000313" key="1">
    <source>
        <dbReference type="EMBL" id="MDO1583716.1"/>
    </source>
</evidence>
<sequence length="143" mass="16632">MPMPMEYRHASRDFDAFMEDLKAVSMLRTSHQAYTMLQAVLQVFRRRLEIDQAIRFANLLPPVLRSIFVSDWDTTEGVLPFKTRQEMMAEVRALRHNHNLSTESAIEDVTTAVRRHVDEVPFEQFLRTHSSDAARFWGYSSAG</sequence>
<name>A0ABT8T0G3_9HYPH</name>
<evidence type="ECO:0000313" key="2">
    <source>
        <dbReference type="Proteomes" id="UP001169006"/>
    </source>
</evidence>
<protein>
    <submittedName>
        <fullName evidence="1">DUF2267 domain-containing protein</fullName>
    </submittedName>
</protein>
<reference evidence="1" key="2">
    <citation type="submission" date="2023-07" db="EMBL/GenBank/DDBJ databases">
        <authorList>
            <person name="Sun H."/>
        </authorList>
    </citation>
    <scope>NUCLEOTIDE SEQUENCE</scope>
    <source>
        <strain evidence="1">05753</strain>
    </source>
</reference>
<dbReference type="Pfam" id="PF10025">
    <property type="entry name" value="DUF2267"/>
    <property type="match status" value="1"/>
</dbReference>
<dbReference type="Proteomes" id="UP001169006">
    <property type="component" value="Unassembled WGS sequence"/>
</dbReference>
<gene>
    <name evidence="1" type="ORF">Q2T52_16640</name>
</gene>
<accession>A0ABT8T0G3</accession>
<reference evidence="1" key="1">
    <citation type="journal article" date="2015" name="Int. J. Syst. Evol. Microbiol.">
        <title>Rhizobium oryzicola sp. nov., potential plant-growth-promoting endophytic bacteria isolated from rice roots.</title>
        <authorList>
            <person name="Zhang X.X."/>
            <person name="Gao J.S."/>
            <person name="Cao Y.H."/>
            <person name="Sheirdil R.A."/>
            <person name="Wang X.C."/>
            <person name="Zhang L."/>
        </authorList>
    </citation>
    <scope>NUCLEOTIDE SEQUENCE</scope>
    <source>
        <strain evidence="1">05753</strain>
    </source>
</reference>
<keyword evidence="2" id="KW-1185">Reference proteome</keyword>
<dbReference type="RefSeq" id="WP_302077914.1">
    <property type="nucleotide sequence ID" value="NZ_JAUKWQ010000005.1"/>
</dbReference>
<dbReference type="InterPro" id="IPR018727">
    <property type="entry name" value="DUF2267"/>
</dbReference>
<comment type="caution">
    <text evidence="1">The sequence shown here is derived from an EMBL/GenBank/DDBJ whole genome shotgun (WGS) entry which is preliminary data.</text>
</comment>
<organism evidence="1 2">
    <name type="scientific">Rhizobium oryzicola</name>
    <dbReference type="NCBI Taxonomy" id="1232668"/>
    <lineage>
        <taxon>Bacteria</taxon>
        <taxon>Pseudomonadati</taxon>
        <taxon>Pseudomonadota</taxon>
        <taxon>Alphaproteobacteria</taxon>
        <taxon>Hyphomicrobiales</taxon>
        <taxon>Rhizobiaceae</taxon>
        <taxon>Rhizobium/Agrobacterium group</taxon>
        <taxon>Rhizobium</taxon>
    </lineage>
</organism>
<dbReference type="InterPro" id="IPR038282">
    <property type="entry name" value="DUF2267_sf"/>
</dbReference>
<dbReference type="EMBL" id="JAUKWQ010000005">
    <property type="protein sequence ID" value="MDO1583716.1"/>
    <property type="molecule type" value="Genomic_DNA"/>
</dbReference>